<evidence type="ECO:0000256" key="1">
    <source>
        <dbReference type="SAM" id="Phobius"/>
    </source>
</evidence>
<sequence>MTFVYIFLGGLAALFVIGMIVVKPENAGSRNGIVITPPANATFDIPDIGSPGTASDAQKNAVKTALGMMPVKDISSDQASYILDARQYARGIIAEFARGGVEIDDASGTRAIMYFIMTRPDTWEYVGRWGRGRFERGTNLDVPRLTKNEHYQKVYDYLVSQTGREPVKPAKRTKAKTA</sequence>
<keyword evidence="1" id="KW-1133">Transmembrane helix</keyword>
<feature type="transmembrane region" description="Helical" evidence="1">
    <location>
        <begin position="6"/>
        <end position="22"/>
    </location>
</feature>
<reference evidence="2 3" key="1">
    <citation type="submission" date="2017-09" db="EMBL/GenBank/DDBJ databases">
        <title>Biodiversity and function of Thalassospira species in the particle-attached aromatic-hydrocarbon-degrading consortia from the surface seawater of the South China Sea.</title>
        <authorList>
            <person name="Dong C."/>
            <person name="Liu R."/>
            <person name="Shao Z."/>
        </authorList>
    </citation>
    <scope>NUCLEOTIDE SEQUENCE [LARGE SCALE GENOMIC DNA]</scope>
    <source>
        <strain evidence="2 3">CSC1P2</strain>
    </source>
</reference>
<comment type="caution">
    <text evidence="2">The sequence shown here is derived from an EMBL/GenBank/DDBJ whole genome shotgun (WGS) entry which is preliminary data.</text>
</comment>
<dbReference type="RefSeq" id="WP_101269875.1">
    <property type="nucleotide sequence ID" value="NZ_NWTK01000015.1"/>
</dbReference>
<proteinExistence type="predicted"/>
<keyword evidence="1" id="KW-0812">Transmembrane</keyword>
<protein>
    <submittedName>
        <fullName evidence="2">Uncharacterized protein</fullName>
    </submittedName>
</protein>
<gene>
    <name evidence="2" type="ORF">COO20_20220</name>
</gene>
<organism evidence="2 3">
    <name type="scientific">Thalassospira marina</name>
    <dbReference type="NCBI Taxonomy" id="2048283"/>
    <lineage>
        <taxon>Bacteria</taxon>
        <taxon>Pseudomonadati</taxon>
        <taxon>Pseudomonadota</taxon>
        <taxon>Alphaproteobacteria</taxon>
        <taxon>Rhodospirillales</taxon>
        <taxon>Thalassospiraceae</taxon>
        <taxon>Thalassospira</taxon>
    </lineage>
</organism>
<dbReference type="EMBL" id="NWTK01000015">
    <property type="protein sequence ID" value="PKR50765.1"/>
    <property type="molecule type" value="Genomic_DNA"/>
</dbReference>
<evidence type="ECO:0000313" key="2">
    <source>
        <dbReference type="EMBL" id="PKR50765.1"/>
    </source>
</evidence>
<evidence type="ECO:0000313" key="3">
    <source>
        <dbReference type="Proteomes" id="UP000233597"/>
    </source>
</evidence>
<accession>A0A2N3KJN7</accession>
<name>A0A2N3KJN7_9PROT</name>
<dbReference type="OrthoDB" id="9792139at2"/>
<dbReference type="Proteomes" id="UP000233597">
    <property type="component" value="Unassembled WGS sequence"/>
</dbReference>
<dbReference type="AlphaFoldDB" id="A0A2N3KJN7"/>
<keyword evidence="1" id="KW-0472">Membrane</keyword>